<reference evidence="3 4" key="1">
    <citation type="submission" date="2024-08" db="EMBL/GenBank/DDBJ databases">
        <title>Insights into the chromosomal genome structure of Flemingia macrophylla.</title>
        <authorList>
            <person name="Ding Y."/>
            <person name="Zhao Y."/>
            <person name="Bi W."/>
            <person name="Wu M."/>
            <person name="Zhao G."/>
            <person name="Gong Y."/>
            <person name="Li W."/>
            <person name="Zhang P."/>
        </authorList>
    </citation>
    <scope>NUCLEOTIDE SEQUENCE [LARGE SCALE GENOMIC DNA]</scope>
    <source>
        <strain evidence="3">DYQJB</strain>
        <tissue evidence="3">Leaf</tissue>
    </source>
</reference>
<evidence type="ECO:0000313" key="3">
    <source>
        <dbReference type="EMBL" id="KAL2341035.1"/>
    </source>
</evidence>
<organism evidence="3 4">
    <name type="scientific">Flemingia macrophylla</name>
    <dbReference type="NCBI Taxonomy" id="520843"/>
    <lineage>
        <taxon>Eukaryota</taxon>
        <taxon>Viridiplantae</taxon>
        <taxon>Streptophyta</taxon>
        <taxon>Embryophyta</taxon>
        <taxon>Tracheophyta</taxon>
        <taxon>Spermatophyta</taxon>
        <taxon>Magnoliopsida</taxon>
        <taxon>eudicotyledons</taxon>
        <taxon>Gunneridae</taxon>
        <taxon>Pentapetalae</taxon>
        <taxon>rosids</taxon>
        <taxon>fabids</taxon>
        <taxon>Fabales</taxon>
        <taxon>Fabaceae</taxon>
        <taxon>Papilionoideae</taxon>
        <taxon>50 kb inversion clade</taxon>
        <taxon>NPAAA clade</taxon>
        <taxon>indigoferoid/millettioid clade</taxon>
        <taxon>Phaseoleae</taxon>
        <taxon>Flemingia</taxon>
    </lineage>
</organism>
<dbReference type="Pfam" id="PF00271">
    <property type="entry name" value="Helicase_C"/>
    <property type="match status" value="1"/>
</dbReference>
<proteinExistence type="predicted"/>
<dbReference type="InterPro" id="IPR001650">
    <property type="entry name" value="Helicase_C-like"/>
</dbReference>
<evidence type="ECO:0000259" key="2">
    <source>
        <dbReference type="Pfam" id="PF00271"/>
    </source>
</evidence>
<dbReference type="AlphaFoldDB" id="A0ABD1MYX3"/>
<dbReference type="InterPro" id="IPR027417">
    <property type="entry name" value="P-loop_NTPase"/>
</dbReference>
<dbReference type="GO" id="GO:0003723">
    <property type="term" value="F:RNA binding"/>
    <property type="evidence" value="ECO:0007669"/>
    <property type="project" value="UniProtKB-KW"/>
</dbReference>
<name>A0ABD1MYX3_9FABA</name>
<gene>
    <name evidence="3" type="ORF">Fmac_008975</name>
</gene>
<feature type="domain" description="Helicase C-terminal" evidence="2">
    <location>
        <begin position="8"/>
        <end position="46"/>
    </location>
</feature>
<dbReference type="Gene3D" id="3.40.50.300">
    <property type="entry name" value="P-loop containing nucleotide triphosphate hydrolases"/>
    <property type="match status" value="1"/>
</dbReference>
<comment type="caution">
    <text evidence="3">The sequence shown here is derived from an EMBL/GenBank/DDBJ whole genome shotgun (WGS) entry which is preliminary data.</text>
</comment>
<dbReference type="PANTHER" id="PTHR47958">
    <property type="entry name" value="ATP-DEPENDENT RNA HELICASE DBP3"/>
    <property type="match status" value="1"/>
</dbReference>
<sequence>MRSITRQLRMDDWPALSIHGDKSQAERDWVFSEIKSGKSPIMIATDRNYDLNVVRSIMFEGD</sequence>
<accession>A0ABD1MYX3</accession>
<dbReference type="Proteomes" id="UP001603857">
    <property type="component" value="Unassembled WGS sequence"/>
</dbReference>
<evidence type="ECO:0000256" key="1">
    <source>
        <dbReference type="ARBA" id="ARBA00022884"/>
    </source>
</evidence>
<dbReference type="EMBL" id="JBGMDY010000003">
    <property type="protein sequence ID" value="KAL2341035.1"/>
    <property type="molecule type" value="Genomic_DNA"/>
</dbReference>
<protein>
    <recommendedName>
        <fullName evidence="2">Helicase C-terminal domain-containing protein</fullName>
    </recommendedName>
</protein>
<keyword evidence="4" id="KW-1185">Reference proteome</keyword>
<evidence type="ECO:0000313" key="4">
    <source>
        <dbReference type="Proteomes" id="UP001603857"/>
    </source>
</evidence>
<keyword evidence="1" id="KW-0694">RNA-binding</keyword>
<dbReference type="SUPFAM" id="SSF52540">
    <property type="entry name" value="P-loop containing nucleoside triphosphate hydrolases"/>
    <property type="match status" value="1"/>
</dbReference>